<dbReference type="PANTHER" id="PTHR42080">
    <property type="entry name" value="SRR1 DOMAIN-CONTAINING PROTEIN"/>
    <property type="match status" value="1"/>
</dbReference>
<dbReference type="AlphaFoldDB" id="A0A1W2TH72"/>
<dbReference type="Proteomes" id="UP000054516">
    <property type="component" value="Unassembled WGS sequence"/>
</dbReference>
<dbReference type="PANTHER" id="PTHR42080:SF1">
    <property type="entry name" value="SRR1-LIKE DOMAIN-CONTAINING PROTEIN"/>
    <property type="match status" value="1"/>
</dbReference>
<proteinExistence type="predicted"/>
<gene>
    <name evidence="2" type="ORF">SAMD00023353_2600870</name>
</gene>
<evidence type="ECO:0000259" key="1">
    <source>
        <dbReference type="Pfam" id="PF07985"/>
    </source>
</evidence>
<dbReference type="EMBL" id="DF977471">
    <property type="protein sequence ID" value="GAP87467.2"/>
    <property type="molecule type" value="Genomic_DNA"/>
</dbReference>
<protein>
    <submittedName>
        <fullName evidence="2">Putative SRR1 like protein</fullName>
    </submittedName>
</protein>
<dbReference type="OMA" id="VEYTICL"/>
<dbReference type="Pfam" id="PF07985">
    <property type="entry name" value="SRR1"/>
    <property type="match status" value="1"/>
</dbReference>
<name>A0A1W2TH72_ROSNE</name>
<sequence length="326" mass="36905">MKSIFHEIRTLYDAGIPIFTKDDIRKVGEELQRFQKGERDSGGNIILKGVNGVDYEIFVHPPSLRRPRVNQVLGGSKWVIRYYSIESLTTYTSPDLHLFDPQLAYLPMQIHAPIRLLTNFDHSIDQKPPAPPTEDLSTYQAIEQQWKTSQHYTQLQEILTAIEIPFTLTKVIALALGPLIVRSQINKGRFLQHALVSALHSILVHRGILSASSEKYVQDPGYTQRDKDVIHSAGLTVLNDPEALLELDESSVLVSIAADIPVGDIVADICRPGIIIWDDRDREGLYPPLGPKVKRMIRNEYSEISFPHYDECFGALRMVMLIRKST</sequence>
<dbReference type="InterPro" id="IPR012942">
    <property type="entry name" value="SRR1-like"/>
</dbReference>
<evidence type="ECO:0000313" key="2">
    <source>
        <dbReference type="EMBL" id="GAP87467.2"/>
    </source>
</evidence>
<organism evidence="2">
    <name type="scientific">Rosellinia necatrix</name>
    <name type="common">White root-rot fungus</name>
    <dbReference type="NCBI Taxonomy" id="77044"/>
    <lineage>
        <taxon>Eukaryota</taxon>
        <taxon>Fungi</taxon>
        <taxon>Dikarya</taxon>
        <taxon>Ascomycota</taxon>
        <taxon>Pezizomycotina</taxon>
        <taxon>Sordariomycetes</taxon>
        <taxon>Xylariomycetidae</taxon>
        <taxon>Xylariales</taxon>
        <taxon>Xylariaceae</taxon>
        <taxon>Rosellinia</taxon>
    </lineage>
</organism>
<dbReference type="OrthoDB" id="5230585at2759"/>
<accession>A0A1W2TH72</accession>
<feature type="domain" description="SRR1-like" evidence="1">
    <location>
        <begin position="164"/>
        <end position="279"/>
    </location>
</feature>
<evidence type="ECO:0000313" key="3">
    <source>
        <dbReference type="Proteomes" id="UP000054516"/>
    </source>
</evidence>
<reference evidence="2" key="1">
    <citation type="submission" date="2016-03" db="EMBL/GenBank/DDBJ databases">
        <title>Draft genome sequence of Rosellinia necatrix.</title>
        <authorList>
            <person name="Kanematsu S."/>
        </authorList>
    </citation>
    <scope>NUCLEOTIDE SEQUENCE [LARGE SCALE GENOMIC DNA]</scope>
    <source>
        <strain evidence="2">W97</strain>
    </source>
</reference>
<keyword evidence="3" id="KW-1185">Reference proteome</keyword>